<dbReference type="EMBL" id="PPGH01000035">
    <property type="protein sequence ID" value="PQJ96046.1"/>
    <property type="molecule type" value="Genomic_DNA"/>
</dbReference>
<reference evidence="2 3" key="1">
    <citation type="submission" date="2018-01" db="EMBL/GenBank/DDBJ databases">
        <title>The complete genome sequence of Chromatium okenii LaCa, a purple sulfur bacterium with a turbulent life.</title>
        <authorList>
            <person name="Luedin S.M."/>
            <person name="Liechti N."/>
            <person name="Storelli N."/>
            <person name="Danza F."/>
            <person name="Wittwer M."/>
            <person name="Pothier J.F."/>
            <person name="Tonolla M.A."/>
        </authorList>
    </citation>
    <scope>NUCLEOTIDE SEQUENCE [LARGE SCALE GENOMIC DNA]</scope>
    <source>
        <strain evidence="2 3">LaCa</strain>
    </source>
</reference>
<feature type="compositionally biased region" description="Basic and acidic residues" evidence="1">
    <location>
        <begin position="27"/>
        <end position="43"/>
    </location>
</feature>
<evidence type="ECO:0000313" key="2">
    <source>
        <dbReference type="EMBL" id="PQJ96046.1"/>
    </source>
</evidence>
<feature type="region of interest" description="Disordered" evidence="1">
    <location>
        <begin position="1"/>
        <end position="48"/>
    </location>
</feature>
<comment type="caution">
    <text evidence="2">The sequence shown here is derived from an EMBL/GenBank/DDBJ whole genome shotgun (WGS) entry which is preliminary data.</text>
</comment>
<dbReference type="Proteomes" id="UP000239936">
    <property type="component" value="Unassembled WGS sequence"/>
</dbReference>
<accession>A0A2S7XQW4</accession>
<organism evidence="2 3">
    <name type="scientific">Chromatium okenii</name>
    <dbReference type="NCBI Taxonomy" id="61644"/>
    <lineage>
        <taxon>Bacteria</taxon>
        <taxon>Pseudomonadati</taxon>
        <taxon>Pseudomonadota</taxon>
        <taxon>Gammaproteobacteria</taxon>
        <taxon>Chromatiales</taxon>
        <taxon>Chromatiaceae</taxon>
        <taxon>Chromatium</taxon>
    </lineage>
</organism>
<protein>
    <submittedName>
        <fullName evidence="2">Uncharacterized protein</fullName>
    </submittedName>
</protein>
<evidence type="ECO:0000256" key="1">
    <source>
        <dbReference type="SAM" id="MobiDB-lite"/>
    </source>
</evidence>
<proteinExistence type="predicted"/>
<gene>
    <name evidence="2" type="ORF">CXB77_09440</name>
</gene>
<dbReference type="AlphaFoldDB" id="A0A2S7XQW4"/>
<evidence type="ECO:0000313" key="3">
    <source>
        <dbReference type="Proteomes" id="UP000239936"/>
    </source>
</evidence>
<keyword evidence="3" id="KW-1185">Reference proteome</keyword>
<sequence>MQRGENSAVPVAKSVQPPAKKIAPLPPRRERTRAPDDLTKFDYPDPNLSAAQERELQRLLDGESLPVDDAEIAAPARFAPPKSSPIPRDLIDDIEAFKQQIKREQGAKSHHE</sequence>
<name>A0A2S7XQW4_9GAMM</name>